<proteinExistence type="inferred from homology"/>
<reference evidence="3 4" key="1">
    <citation type="submission" date="2021-03" db="EMBL/GenBank/DDBJ databases">
        <title>Genomic Encyclopedia of Type Strains, Phase IV (KMG-IV): sequencing the most valuable type-strain genomes for metagenomic binning, comparative biology and taxonomic classification.</title>
        <authorList>
            <person name="Goeker M."/>
        </authorList>
    </citation>
    <scope>NUCLEOTIDE SEQUENCE [LARGE SCALE GENOMIC DNA]</scope>
    <source>
        <strain evidence="3 4">DSM 40526</strain>
    </source>
</reference>
<dbReference type="InterPro" id="IPR020845">
    <property type="entry name" value="AMP-binding_CS"/>
</dbReference>
<name>A0ABS4LEM6_STRAV</name>
<dbReference type="InterPro" id="IPR045851">
    <property type="entry name" value="AMP-bd_C_sf"/>
</dbReference>
<dbReference type="PANTHER" id="PTHR22754">
    <property type="entry name" value="DISCO-INTERACTING PROTEIN 2 DIP2 -RELATED"/>
    <property type="match status" value="1"/>
</dbReference>
<dbReference type="GO" id="GO:0016874">
    <property type="term" value="F:ligase activity"/>
    <property type="evidence" value="ECO:0007669"/>
    <property type="project" value="UniProtKB-KW"/>
</dbReference>
<dbReference type="Gene3D" id="3.30.300.30">
    <property type="match status" value="1"/>
</dbReference>
<evidence type="ECO:0000256" key="1">
    <source>
        <dbReference type="ARBA" id="ARBA00006432"/>
    </source>
</evidence>
<keyword evidence="3" id="KW-0436">Ligase</keyword>
<accession>A0ABS4LEM6</accession>
<gene>
    <name evidence="3" type="ORF">J2Z77_006438</name>
</gene>
<dbReference type="Pfam" id="PF00501">
    <property type="entry name" value="AMP-binding"/>
    <property type="match status" value="1"/>
</dbReference>
<keyword evidence="4" id="KW-1185">Reference proteome</keyword>
<dbReference type="EC" id="6.2.1.-" evidence="3"/>
<dbReference type="EMBL" id="JAGGLQ010000018">
    <property type="protein sequence ID" value="MBP2040583.1"/>
    <property type="molecule type" value="Genomic_DNA"/>
</dbReference>
<dbReference type="PROSITE" id="PS00455">
    <property type="entry name" value="AMP_BINDING"/>
    <property type="match status" value="1"/>
</dbReference>
<dbReference type="Gene3D" id="3.40.50.12780">
    <property type="entry name" value="N-terminal domain of ligase-like"/>
    <property type="match status" value="1"/>
</dbReference>
<comment type="similarity">
    <text evidence="1">Belongs to the ATP-dependent AMP-binding enzyme family.</text>
</comment>
<evidence type="ECO:0000313" key="4">
    <source>
        <dbReference type="Proteomes" id="UP001519310"/>
    </source>
</evidence>
<protein>
    <submittedName>
        <fullName evidence="3">Fatty-acyl-CoA synthase</fullName>
        <ecNumber evidence="3">6.2.1.-</ecNumber>
    </submittedName>
</protein>
<organism evidence="3 4">
    <name type="scientific">Streptomyces avidinii</name>
    <dbReference type="NCBI Taxonomy" id="1895"/>
    <lineage>
        <taxon>Bacteria</taxon>
        <taxon>Bacillati</taxon>
        <taxon>Actinomycetota</taxon>
        <taxon>Actinomycetes</taxon>
        <taxon>Kitasatosporales</taxon>
        <taxon>Streptomycetaceae</taxon>
        <taxon>Streptomyces</taxon>
    </lineage>
</organism>
<dbReference type="InterPro" id="IPR000873">
    <property type="entry name" value="AMP-dep_synth/lig_dom"/>
</dbReference>
<dbReference type="InterPro" id="IPR042099">
    <property type="entry name" value="ANL_N_sf"/>
</dbReference>
<sequence>MNGEEKTMDHPRPEDMFGAVTVPEVLELAATTPRGITVVNRRLDQTPLPYALLAAGARRVAGGLARAGVAKGDRVAIVSSTSPGFLLSLFGVWRAGAVPVILPLPHRLSDLPEFTAEINRRLDHVDARCVVVADAFGDFVTGRITGDRPVLTCGELAAERTEISGPVQVGPEDLAYLQFTSGTTGLPRAVALTHRQMLTNAAVCCERLELERDRSVHVSWLPLYHDMGLISVLSGMAYRIKMMLQPPEDFLARPDSWVDALSRFGATSTVAPNFAYGLAAQGMRLRPRELDLSALKVCGDGAEPIRAATLEQFVQAGAVYGLRPQAMTPMYGLAEATLAVAMGEATRPLVWDHVARDGLQPGALAAPVPAAAPGARALAVCGPPVPGVRIEIRDADGKPLGERRVGEICVHSPALMQGYWEDPEATAAVLRDGWLHTGDLGYRTEDGGLVVCGRAKDMIIVSGRNLYPEDYEHVAAKVEGVRPVCAAFAVPDTERMIVAFESAKGFEKHEEIAARVMQRLREQLGHAPDRVVALGKGAIPRTSSGKVQRGLCRERLLTGRLEVLAEVTR</sequence>
<evidence type="ECO:0000259" key="2">
    <source>
        <dbReference type="Pfam" id="PF00501"/>
    </source>
</evidence>
<dbReference type="Proteomes" id="UP001519310">
    <property type="component" value="Unassembled WGS sequence"/>
</dbReference>
<evidence type="ECO:0000313" key="3">
    <source>
        <dbReference type="EMBL" id="MBP2040583.1"/>
    </source>
</evidence>
<dbReference type="PANTHER" id="PTHR22754:SF32">
    <property type="entry name" value="DISCO-INTERACTING PROTEIN 2"/>
    <property type="match status" value="1"/>
</dbReference>
<dbReference type="RefSeq" id="WP_189973538.1">
    <property type="nucleotide sequence ID" value="NZ_BMVL01000018.1"/>
</dbReference>
<dbReference type="SUPFAM" id="SSF56801">
    <property type="entry name" value="Acetyl-CoA synthetase-like"/>
    <property type="match status" value="1"/>
</dbReference>
<comment type="caution">
    <text evidence="3">The sequence shown here is derived from an EMBL/GenBank/DDBJ whole genome shotgun (WGS) entry which is preliminary data.</text>
</comment>
<feature type="domain" description="AMP-dependent synthetase/ligase" evidence="2">
    <location>
        <begin position="30"/>
        <end position="420"/>
    </location>
</feature>